<keyword evidence="3 7" id="KW-0812">Transmembrane</keyword>
<dbReference type="PANTHER" id="PTHR10010:SF46">
    <property type="entry name" value="SODIUM-DEPENDENT PHOSPHATE TRANSPORT PROTEIN 2B"/>
    <property type="match status" value="1"/>
</dbReference>
<evidence type="ECO:0000256" key="4">
    <source>
        <dbReference type="ARBA" id="ARBA00022989"/>
    </source>
</evidence>
<feature type="transmembrane region" description="Helical" evidence="7">
    <location>
        <begin position="210"/>
        <end position="231"/>
    </location>
</feature>
<dbReference type="InterPro" id="IPR003841">
    <property type="entry name" value="Na/Pi_transpt"/>
</dbReference>
<comment type="caution">
    <text evidence="8">The sequence shown here is derived from an EMBL/GenBank/DDBJ whole genome shotgun (WGS) entry which is preliminary data.</text>
</comment>
<dbReference type="Proteomes" id="UP000664303">
    <property type="component" value="Unassembled WGS sequence"/>
</dbReference>
<dbReference type="AlphaFoldDB" id="A0A939DGS0"/>
<evidence type="ECO:0000256" key="2">
    <source>
        <dbReference type="ARBA" id="ARBA00022475"/>
    </source>
</evidence>
<evidence type="ECO:0000256" key="6">
    <source>
        <dbReference type="SAM" id="MobiDB-lite"/>
    </source>
</evidence>
<evidence type="ECO:0000313" key="8">
    <source>
        <dbReference type="EMBL" id="MBN7797830.1"/>
    </source>
</evidence>
<dbReference type="Pfam" id="PF02690">
    <property type="entry name" value="Na_Pi_cotrans"/>
    <property type="match status" value="2"/>
</dbReference>
<feature type="compositionally biased region" description="Polar residues" evidence="6">
    <location>
        <begin position="535"/>
        <end position="545"/>
    </location>
</feature>
<feature type="transmembrane region" description="Helical" evidence="7">
    <location>
        <begin position="6"/>
        <end position="25"/>
    </location>
</feature>
<name>A0A939DGS0_9GAMM</name>
<dbReference type="GO" id="GO:0005436">
    <property type="term" value="F:sodium:phosphate symporter activity"/>
    <property type="evidence" value="ECO:0007669"/>
    <property type="project" value="InterPro"/>
</dbReference>
<gene>
    <name evidence="8" type="ORF">JYP50_14565</name>
</gene>
<feature type="transmembrane region" description="Helical" evidence="7">
    <location>
        <begin position="103"/>
        <end position="123"/>
    </location>
</feature>
<organism evidence="8 9">
    <name type="scientific">Parahaliea mediterranea</name>
    <dbReference type="NCBI Taxonomy" id="651086"/>
    <lineage>
        <taxon>Bacteria</taxon>
        <taxon>Pseudomonadati</taxon>
        <taxon>Pseudomonadota</taxon>
        <taxon>Gammaproteobacteria</taxon>
        <taxon>Cellvibrionales</taxon>
        <taxon>Halieaceae</taxon>
        <taxon>Parahaliea</taxon>
    </lineage>
</organism>
<comment type="subcellular location">
    <subcellularLocation>
        <location evidence="1">Cell membrane</location>
        <topology evidence="1">Multi-pass membrane protein</topology>
    </subcellularLocation>
</comment>
<feature type="transmembrane region" description="Helical" evidence="7">
    <location>
        <begin position="46"/>
        <end position="75"/>
    </location>
</feature>
<sequence>MEYLHVVMAGLTAIILFIFGLENFSSEIERLSGERFRRFLSRATRIPLVGLLIGALVTAVIQSSSATSVITISLVNAGVLSFKNSVGIIFGSNVGTTVTAQLVAFKLTAFAPAIIIIGFILSLVRSRAALFGKSIFYFGFVFFSLNLISDSLQPLQQEPALVKYLLQPQSPLLAILVGCAFTAMVQSSSVTTGLAIIFAQQGLLSLENAVPIVMGANIGTTATALIAIFNMDLAAKKTALSHFLFNVSGVLIFLPALLVFGHRLNEIDTEPAIALANIHLVFNLVTSLIFIALVNPFTRLVDALVGEGKMDFERLELPKLGEGDDFDAVRGRLRANLAPLLGFLQENYNLVTLSIESGYRSIFEASHKRIQYIEFLEQEYRAYFSRVVTSIGDERESRELLALITRYDYLFQVHDSIEDLFNTKKTMKTQYVELKSDVVLMVREISSHTLGLFDEIRKSLLRDETAEVKQKATSLQAVIDDSNRELLSLMAHPDRRDAGALSNFVTYSLRLRDKLLSFDKLKEATAPDPRRETDTTGQNSGPTVM</sequence>
<evidence type="ECO:0000256" key="3">
    <source>
        <dbReference type="ARBA" id="ARBA00022692"/>
    </source>
</evidence>
<dbReference type="NCBIfam" id="NF037997">
    <property type="entry name" value="Na_Pi_symport"/>
    <property type="match status" value="1"/>
</dbReference>
<feature type="region of interest" description="Disordered" evidence="6">
    <location>
        <begin position="522"/>
        <end position="545"/>
    </location>
</feature>
<evidence type="ECO:0000256" key="7">
    <source>
        <dbReference type="SAM" id="Phobius"/>
    </source>
</evidence>
<protein>
    <submittedName>
        <fullName evidence="8">Na/Pi cotransporter family protein</fullName>
    </submittedName>
</protein>
<keyword evidence="9" id="KW-1185">Reference proteome</keyword>
<keyword evidence="4 7" id="KW-1133">Transmembrane helix</keyword>
<dbReference type="EMBL" id="JAFKCZ010000010">
    <property type="protein sequence ID" value="MBN7797830.1"/>
    <property type="molecule type" value="Genomic_DNA"/>
</dbReference>
<feature type="transmembrane region" description="Helical" evidence="7">
    <location>
        <begin position="243"/>
        <end position="260"/>
    </location>
</feature>
<keyword evidence="2" id="KW-1003">Cell membrane</keyword>
<feature type="transmembrane region" description="Helical" evidence="7">
    <location>
        <begin position="172"/>
        <end position="198"/>
    </location>
</feature>
<feature type="compositionally biased region" description="Basic and acidic residues" evidence="6">
    <location>
        <begin position="522"/>
        <end position="534"/>
    </location>
</feature>
<proteinExistence type="predicted"/>
<dbReference type="NCBIfam" id="TIGR00704">
    <property type="entry name" value="NaPi_cotrn_rel"/>
    <property type="match status" value="1"/>
</dbReference>
<feature type="transmembrane region" description="Helical" evidence="7">
    <location>
        <begin position="135"/>
        <end position="152"/>
    </location>
</feature>
<dbReference type="InterPro" id="IPR004633">
    <property type="entry name" value="NaPi_cotrn-rel/YqeW-like"/>
</dbReference>
<keyword evidence="5 7" id="KW-0472">Membrane</keyword>
<dbReference type="GO" id="GO:0044341">
    <property type="term" value="P:sodium-dependent phosphate transport"/>
    <property type="evidence" value="ECO:0007669"/>
    <property type="project" value="InterPro"/>
</dbReference>
<dbReference type="GO" id="GO:0005886">
    <property type="term" value="C:plasma membrane"/>
    <property type="evidence" value="ECO:0007669"/>
    <property type="project" value="UniProtKB-SubCell"/>
</dbReference>
<dbReference type="RefSeq" id="WP_206561276.1">
    <property type="nucleotide sequence ID" value="NZ_JAFKCZ010000010.1"/>
</dbReference>
<reference evidence="8" key="1">
    <citation type="submission" date="2021-02" db="EMBL/GenBank/DDBJ databases">
        <title>PHA producing bacteria isolated from coastal sediment in Guangdong, Shenzhen.</title>
        <authorList>
            <person name="Zheng W."/>
            <person name="Yu S."/>
            <person name="Huang Y."/>
        </authorList>
    </citation>
    <scope>NUCLEOTIDE SEQUENCE</scope>
    <source>
        <strain evidence="8">TN14-10</strain>
    </source>
</reference>
<accession>A0A939DGS0</accession>
<evidence type="ECO:0000256" key="1">
    <source>
        <dbReference type="ARBA" id="ARBA00004651"/>
    </source>
</evidence>
<evidence type="ECO:0000313" key="9">
    <source>
        <dbReference type="Proteomes" id="UP000664303"/>
    </source>
</evidence>
<dbReference type="PANTHER" id="PTHR10010">
    <property type="entry name" value="SOLUTE CARRIER FAMILY 34 SODIUM PHOSPHATE , MEMBER 2-RELATED"/>
    <property type="match status" value="1"/>
</dbReference>
<evidence type="ECO:0000256" key="5">
    <source>
        <dbReference type="ARBA" id="ARBA00023136"/>
    </source>
</evidence>
<feature type="transmembrane region" description="Helical" evidence="7">
    <location>
        <begin position="272"/>
        <end position="294"/>
    </location>
</feature>